<dbReference type="PATRIC" id="fig|743698.3.peg.701"/>
<sequence length="523" mass="62990">MNHKNKIVRQATNINGGKIIQYFETPLTNIVQNKIIDPNKVKYKFTLTFSDLEIINWQQKYDEYLLNLAEKQKQWKKMNDEEIDKLNKELAALEVQMTYNSNPQQMKELLKDPSKLEDLQNIYKNESKRLKEEIKRLKWEQKTHINYLNVNAQMHNYLIDNQKSANNNLEIKVRTLFMLFLNKYTFYFLKSTKDILPSKINDKINDIDYLQLLEIYEKLVEISNNLCTNSKSAIDDNKFREKITNWLLYINMYTCHLKTTISNYYGQKSLTRKYSAHLKLNNLFLQKLHLDDNLHDILRGFKKLWQPKENNYIIQYFNNFKVNQLALTIVQEIKTRFAKYFSLATSLFRCKEQYLEYLKKSYHNVLTENYDKEIKHLEKIKLNINKQQAELIKKNPDDQELRIKIDLILDKCNIYERLIHQFYDFKLKAVEIAFELLQTNKILISQQKGNNWFTKNINTNHWFDFLPMNVKKFQQEQKEITNKVGQLFQAERNNPQFHFNLLENRINEGIDELFNKYSSSPNR</sequence>
<name>A0A0H3XL98_9MOLU</name>
<dbReference type="EMBL" id="CP011856">
    <property type="protein sequence ID" value="AKM54264.1"/>
    <property type="molecule type" value="Genomic_DNA"/>
</dbReference>
<keyword evidence="3" id="KW-1185">Reference proteome</keyword>
<dbReference type="KEGG" id="seri:SERIO_v1c06990"/>
<dbReference type="RefSeq" id="WP_047791490.1">
    <property type="nucleotide sequence ID" value="NZ_CP011856.1"/>
</dbReference>
<accession>A0A0H3XL98</accession>
<gene>
    <name evidence="2" type="ORF">SERIO_v1c06990</name>
</gene>
<evidence type="ECO:0000256" key="1">
    <source>
        <dbReference type="SAM" id="Coils"/>
    </source>
</evidence>
<proteinExistence type="predicted"/>
<keyword evidence="1" id="KW-0175">Coiled coil</keyword>
<organism evidence="2 3">
    <name type="scientific">Spiroplasma eriocheiris</name>
    <dbReference type="NCBI Taxonomy" id="315358"/>
    <lineage>
        <taxon>Bacteria</taxon>
        <taxon>Bacillati</taxon>
        <taxon>Mycoplasmatota</taxon>
        <taxon>Mollicutes</taxon>
        <taxon>Entomoplasmatales</taxon>
        <taxon>Spiroplasmataceae</taxon>
        <taxon>Spiroplasma</taxon>
    </lineage>
</organism>
<evidence type="ECO:0000313" key="3">
    <source>
        <dbReference type="Proteomes" id="UP000035661"/>
    </source>
</evidence>
<reference evidence="2 3" key="1">
    <citation type="journal article" date="2015" name="Genome Biol. Evol.">
        <title>Found and Lost: The Fates of Horizontally Acquired Genes in Arthropod-Symbiotic Spiroplasma.</title>
        <authorList>
            <person name="Lo W.S."/>
            <person name="Gasparich G.E."/>
            <person name="Kuo C.H."/>
        </authorList>
    </citation>
    <scope>NUCLEOTIDE SEQUENCE [LARGE SCALE GENOMIC DNA]</scope>
    <source>
        <strain evidence="3">TDA-040725-5</strain>
    </source>
</reference>
<reference evidence="3" key="2">
    <citation type="submission" date="2015-06" db="EMBL/GenBank/DDBJ databases">
        <title>Complete genome sequence of Spiroplasma eriocheiris TDA-040725-5 (DSM 21848).</title>
        <authorList>
            <person name="Lo W.-S."/>
            <person name="Kuo C.-H."/>
        </authorList>
    </citation>
    <scope>NUCLEOTIDE SEQUENCE [LARGE SCALE GENOMIC DNA]</scope>
    <source>
        <strain evidence="3">TDA-040725-5</strain>
    </source>
</reference>
<dbReference type="AlphaFoldDB" id="A0A0H3XL98"/>
<dbReference type="Proteomes" id="UP000035661">
    <property type="component" value="Chromosome"/>
</dbReference>
<dbReference type="STRING" id="315358.SERIO_v1c06990"/>
<feature type="coiled-coil region" evidence="1">
    <location>
        <begin position="54"/>
        <end position="140"/>
    </location>
</feature>
<evidence type="ECO:0000313" key="2">
    <source>
        <dbReference type="EMBL" id="AKM54264.1"/>
    </source>
</evidence>
<protein>
    <submittedName>
        <fullName evidence="2">Uncharacterized protein</fullName>
    </submittedName>
</protein>